<feature type="compositionally biased region" description="Basic residues" evidence="1">
    <location>
        <begin position="214"/>
        <end position="225"/>
    </location>
</feature>
<comment type="caution">
    <text evidence="2">The sequence shown here is derived from an EMBL/GenBank/DDBJ whole genome shotgun (WGS) entry which is preliminary data.</text>
</comment>
<feature type="compositionally biased region" description="Low complexity" evidence="1">
    <location>
        <begin position="307"/>
        <end position="318"/>
    </location>
</feature>
<dbReference type="Gene3D" id="1.10.150.50">
    <property type="entry name" value="Transcription Factor, Ets-1"/>
    <property type="match status" value="1"/>
</dbReference>
<dbReference type="EMBL" id="CAHIKZ030001491">
    <property type="protein sequence ID" value="CAE1265813.1"/>
    <property type="molecule type" value="Genomic_DNA"/>
</dbReference>
<dbReference type="InterPro" id="IPR013761">
    <property type="entry name" value="SAM/pointed_sf"/>
</dbReference>
<gene>
    <name evidence="2" type="ORF">SPHA_34889</name>
</gene>
<accession>A0A812CIK7</accession>
<sequence>MGRGTIVPLYGESHVCNTVEELIMTFPRYVLIEENLKICSESKFIQLQAGSELELLRNSKDKYYQDKLICRYGDQTLKLKPSDIGRFRVRPDPNLYSVKDILQRLKLPQIIDFKEILQDQWEKDVNFFDGLSPEQSYTGKFLLTGLFKDKAAVVVALGPNSKPNTQPFILPLSSDLIQQLKFRFAFRGEFSQFHFKGESNSLTRMNKKEDQKKKNTKKKETHLKRGKSEADITQSQQIPFELTYTQYRFPESADKSKQGDKIFKKVQSAVKSVKGIFKKASSQDVAAIRNSVLKIRRHSPFKKRGTSSVSSEEMSQDSNWNAAATDEKSDFSTGEEEKEEEESYTENSPSVNINEDVYEFEVISTIPKAAFPVPPKRKLKRSSEVAVADGCSSDACDDIKTNVSNSNEKESAQLEDMSVQELCEILHECGLSRISKMCKEHSLDGAFLCALPDDSLQEQPFSLTHLEMMKITMMKKGWKPKIK</sequence>
<organism evidence="2 3">
    <name type="scientific">Acanthosepion pharaonis</name>
    <name type="common">Pharaoh cuttlefish</name>
    <name type="synonym">Sepia pharaonis</name>
    <dbReference type="NCBI Taxonomy" id="158019"/>
    <lineage>
        <taxon>Eukaryota</taxon>
        <taxon>Metazoa</taxon>
        <taxon>Spiralia</taxon>
        <taxon>Lophotrochozoa</taxon>
        <taxon>Mollusca</taxon>
        <taxon>Cephalopoda</taxon>
        <taxon>Coleoidea</taxon>
        <taxon>Decapodiformes</taxon>
        <taxon>Sepiida</taxon>
        <taxon>Sepiina</taxon>
        <taxon>Sepiidae</taxon>
        <taxon>Acanthosepion</taxon>
    </lineage>
</organism>
<evidence type="ECO:0000313" key="3">
    <source>
        <dbReference type="Proteomes" id="UP000597762"/>
    </source>
</evidence>
<name>A0A812CIK7_ACAPH</name>
<evidence type="ECO:0008006" key="4">
    <source>
        <dbReference type="Google" id="ProtNLM"/>
    </source>
</evidence>
<protein>
    <recommendedName>
        <fullName evidence="4">CABIT domain-containing protein</fullName>
    </recommendedName>
</protein>
<feature type="region of interest" description="Disordered" evidence="1">
    <location>
        <begin position="206"/>
        <end position="232"/>
    </location>
</feature>
<evidence type="ECO:0000256" key="1">
    <source>
        <dbReference type="SAM" id="MobiDB-lite"/>
    </source>
</evidence>
<keyword evidence="3" id="KW-1185">Reference proteome</keyword>
<dbReference type="OrthoDB" id="6069759at2759"/>
<dbReference type="Proteomes" id="UP000597762">
    <property type="component" value="Unassembled WGS sequence"/>
</dbReference>
<proteinExistence type="predicted"/>
<feature type="region of interest" description="Disordered" evidence="1">
    <location>
        <begin position="299"/>
        <end position="350"/>
    </location>
</feature>
<evidence type="ECO:0000313" key="2">
    <source>
        <dbReference type="EMBL" id="CAE1265813.1"/>
    </source>
</evidence>
<reference evidence="2" key="1">
    <citation type="submission" date="2021-01" db="EMBL/GenBank/DDBJ databases">
        <authorList>
            <person name="Li R."/>
            <person name="Bekaert M."/>
        </authorList>
    </citation>
    <scope>NUCLEOTIDE SEQUENCE</scope>
    <source>
        <strain evidence="2">Farmed</strain>
    </source>
</reference>
<dbReference type="AlphaFoldDB" id="A0A812CIK7"/>
<feature type="compositionally biased region" description="Acidic residues" evidence="1">
    <location>
        <begin position="333"/>
        <end position="344"/>
    </location>
</feature>